<feature type="transmembrane region" description="Helical" evidence="2">
    <location>
        <begin position="6"/>
        <end position="30"/>
    </location>
</feature>
<keyword evidence="2" id="KW-0472">Membrane</keyword>
<dbReference type="EMBL" id="JBHUOP010000003">
    <property type="protein sequence ID" value="MFD2840316.1"/>
    <property type="molecule type" value="Genomic_DNA"/>
</dbReference>
<dbReference type="Pfam" id="PF03334">
    <property type="entry name" value="PhaG_MnhG_YufB"/>
    <property type="match status" value="1"/>
</dbReference>
<dbReference type="RefSeq" id="WP_377466139.1">
    <property type="nucleotide sequence ID" value="NZ_JBHUOP010000003.1"/>
</dbReference>
<accession>A0ABW5XDB8</accession>
<reference evidence="4" key="1">
    <citation type="journal article" date="2019" name="Int. J. Syst. Evol. Microbiol.">
        <title>The Global Catalogue of Microorganisms (GCM) 10K type strain sequencing project: providing services to taxonomists for standard genome sequencing and annotation.</title>
        <authorList>
            <consortium name="The Broad Institute Genomics Platform"/>
            <consortium name="The Broad Institute Genome Sequencing Center for Infectious Disease"/>
            <person name="Wu L."/>
            <person name="Ma J."/>
        </authorList>
    </citation>
    <scope>NUCLEOTIDE SEQUENCE [LARGE SCALE GENOMIC DNA]</scope>
    <source>
        <strain evidence="4">KCTC 33576</strain>
    </source>
</reference>
<comment type="caution">
    <text evidence="3">The sequence shown here is derived from an EMBL/GenBank/DDBJ whole genome shotgun (WGS) entry which is preliminary data.</text>
</comment>
<protein>
    <submittedName>
        <fullName evidence="3">Monovalent cation/H(+) antiporter subunit G</fullName>
    </submittedName>
</protein>
<proteinExistence type="inferred from homology"/>
<comment type="similarity">
    <text evidence="1">Belongs to the CPA3 antiporters (TC 2.A.63) subunit G family.</text>
</comment>
<dbReference type="NCBIfam" id="NF009314">
    <property type="entry name" value="PRK12674.1-2"/>
    <property type="match status" value="1"/>
</dbReference>
<organism evidence="3 4">
    <name type="scientific">Populibacterium corticicola</name>
    <dbReference type="NCBI Taxonomy" id="1812826"/>
    <lineage>
        <taxon>Bacteria</taxon>
        <taxon>Bacillati</taxon>
        <taxon>Actinomycetota</taxon>
        <taxon>Actinomycetes</taxon>
        <taxon>Micrococcales</taxon>
        <taxon>Jonesiaceae</taxon>
        <taxon>Populibacterium</taxon>
    </lineage>
</organism>
<dbReference type="InterPro" id="IPR005133">
    <property type="entry name" value="PhaG_MnhG_YufB"/>
</dbReference>
<gene>
    <name evidence="3" type="primary">mnhG</name>
    <name evidence="3" type="ORF">ACFSYH_06995</name>
</gene>
<dbReference type="PANTHER" id="PTHR34703">
    <property type="entry name" value="ANTIPORTER SUBUNIT MNHG2-RELATED"/>
    <property type="match status" value="1"/>
</dbReference>
<dbReference type="Proteomes" id="UP001597391">
    <property type="component" value="Unassembled WGS sequence"/>
</dbReference>
<evidence type="ECO:0000313" key="3">
    <source>
        <dbReference type="EMBL" id="MFD2840316.1"/>
    </source>
</evidence>
<evidence type="ECO:0000256" key="1">
    <source>
        <dbReference type="ARBA" id="ARBA00008404"/>
    </source>
</evidence>
<feature type="transmembrane region" description="Helical" evidence="2">
    <location>
        <begin position="67"/>
        <end position="89"/>
    </location>
</feature>
<dbReference type="NCBIfam" id="TIGR01300">
    <property type="entry name" value="CPA3_mnhG_phaG"/>
    <property type="match status" value="1"/>
</dbReference>
<dbReference type="PANTHER" id="PTHR34703:SF1">
    <property type="entry name" value="ANTIPORTER SUBUNIT MNHG2-RELATED"/>
    <property type="match status" value="1"/>
</dbReference>
<evidence type="ECO:0000256" key="2">
    <source>
        <dbReference type="SAM" id="Phobius"/>
    </source>
</evidence>
<keyword evidence="4" id="KW-1185">Reference proteome</keyword>
<sequence>MNWDNFADVVAAIFLLAGSFLTLAAGVGILRFPDLLARMHAATKPQALGLILMVSAEALRVRSWSVFGLLLLVVIFQLFTAPVGAHMVGRAGARTDQMRKELLVMDELTADQQQADHERLRALEHNPEIEQELARKIEERIAAMREQEGKPPAE</sequence>
<keyword evidence="2" id="KW-0812">Transmembrane</keyword>
<evidence type="ECO:0000313" key="4">
    <source>
        <dbReference type="Proteomes" id="UP001597391"/>
    </source>
</evidence>
<keyword evidence="2" id="KW-1133">Transmembrane helix</keyword>
<name>A0ABW5XDB8_9MICO</name>